<dbReference type="Proteomes" id="UP000078550">
    <property type="component" value="Unassembled WGS sequence"/>
</dbReference>
<dbReference type="Proteomes" id="UP000078555">
    <property type="component" value="Unassembled WGS sequence"/>
</dbReference>
<organism evidence="2 4">
    <name type="scientific">Plasmodium ovale wallikeri</name>
    <dbReference type="NCBI Taxonomy" id="864142"/>
    <lineage>
        <taxon>Eukaryota</taxon>
        <taxon>Sar</taxon>
        <taxon>Alveolata</taxon>
        <taxon>Apicomplexa</taxon>
        <taxon>Aconoidasida</taxon>
        <taxon>Haemosporida</taxon>
        <taxon>Plasmodiidae</taxon>
        <taxon>Plasmodium</taxon>
        <taxon>Plasmodium (Plasmodium)</taxon>
    </lineage>
</organism>
<keyword evidence="4" id="KW-1185">Reference proteome</keyword>
<sequence length="96" mass="11219">MCQDTVISQNFVKENSSTLSDSLTVIYSLSNSESWKSILYYTSLGSSFRSFIIKQRKIRQYIDEKEQYNVLEVSPEGKECCPQNNDYNFSYYPVQI</sequence>
<accession>A0A1A9AK94</accession>
<evidence type="ECO:0000313" key="2">
    <source>
        <dbReference type="EMBL" id="SBT57038.1"/>
    </source>
</evidence>
<gene>
    <name evidence="2" type="ORF">POVWA1_079730</name>
    <name evidence="1" type="ORF">POVWA2_069400</name>
</gene>
<evidence type="ECO:0008006" key="5">
    <source>
        <dbReference type="Google" id="ProtNLM"/>
    </source>
</evidence>
<dbReference type="EMBL" id="FLRE01001034">
    <property type="protein sequence ID" value="SBT55706.1"/>
    <property type="molecule type" value="Genomic_DNA"/>
</dbReference>
<proteinExistence type="predicted"/>
<dbReference type="AlphaFoldDB" id="A0A1A9AK94"/>
<evidence type="ECO:0000313" key="4">
    <source>
        <dbReference type="Proteomes" id="UP000078555"/>
    </source>
</evidence>
<evidence type="ECO:0000313" key="3">
    <source>
        <dbReference type="Proteomes" id="UP000078550"/>
    </source>
</evidence>
<protein>
    <recommendedName>
        <fullName evidence="5">PIR Superfamily Protein</fullName>
    </recommendedName>
</protein>
<name>A0A1A9AK94_PLAOA</name>
<dbReference type="EMBL" id="FLRD01001344">
    <property type="protein sequence ID" value="SBT57038.1"/>
    <property type="molecule type" value="Genomic_DNA"/>
</dbReference>
<reference evidence="2" key="2">
    <citation type="submission" date="2016-05" db="EMBL/GenBank/DDBJ databases">
        <authorList>
            <person name="Lavstsen T."/>
            <person name="Jespersen J.S."/>
        </authorList>
    </citation>
    <scope>NUCLEOTIDE SEQUENCE [LARGE SCALE GENOMIC DNA]</scope>
</reference>
<reference evidence="3 4" key="1">
    <citation type="submission" date="2016-05" db="EMBL/GenBank/DDBJ databases">
        <authorList>
            <person name="Naeem Raeece"/>
        </authorList>
    </citation>
    <scope>NUCLEOTIDE SEQUENCE [LARGE SCALE GENOMIC DNA]</scope>
</reference>
<evidence type="ECO:0000313" key="1">
    <source>
        <dbReference type="EMBL" id="SBT55706.1"/>
    </source>
</evidence>